<protein>
    <submittedName>
        <fullName evidence="2">SusD/RagB family nutrient-binding outer membrane lipoprotein</fullName>
    </submittedName>
</protein>
<keyword evidence="3" id="KW-1185">Reference proteome</keyword>
<dbReference type="Proteomes" id="UP001501411">
    <property type="component" value="Unassembled WGS sequence"/>
</dbReference>
<dbReference type="EMBL" id="BAABIQ010000043">
    <property type="protein sequence ID" value="GAA4803994.1"/>
    <property type="molecule type" value="Genomic_DNA"/>
</dbReference>
<feature type="region of interest" description="Disordered" evidence="1">
    <location>
        <begin position="427"/>
        <end position="451"/>
    </location>
</feature>
<gene>
    <name evidence="2" type="ORF">GCM10023231_36330</name>
</gene>
<dbReference type="InterPro" id="IPR041662">
    <property type="entry name" value="SusD-like_2"/>
</dbReference>
<dbReference type="Pfam" id="PF12771">
    <property type="entry name" value="SusD-like_2"/>
    <property type="match status" value="1"/>
</dbReference>
<evidence type="ECO:0000313" key="2">
    <source>
        <dbReference type="EMBL" id="GAA4803994.1"/>
    </source>
</evidence>
<comment type="caution">
    <text evidence="2">The sequence shown here is derived from an EMBL/GenBank/DDBJ whole genome shotgun (WGS) entry which is preliminary data.</text>
</comment>
<keyword evidence="2" id="KW-0449">Lipoprotein</keyword>
<dbReference type="Gene3D" id="1.25.40.390">
    <property type="match status" value="1"/>
</dbReference>
<sequence length="482" mass="53814">MKSKNKIIVGVFIALMGLASCSKYLDINKSPLTATEVEPKLLFGYAITAWDANKNSGDSWLPISLFTQNIASGGDYGWGKENVYSLGPYMLGNTWKVYYSTAGNNLKQAIAIAETSEPVNNNAAAQCKIVLAQLMYEATTLYGDVPFSEAWDAVNFPYPKYDPQKDVFEGVLGLLDEAKGQIDPNNDLKISDYDVYYHGDMDAWTALANSIKLKVLMTMVDKDPTKAEDIGELVSNPSTLISSAEEAWVHPYFDKTDNENPKYRLLKEYTNGENQWFFANTNVFKFMEPHNDPRIPQFFDKGPKATGYKAVESEVLADETTSLISAYLYRKDAPSPILTYQETLFFEAEAYARGLGVAKNLSTAQDLFKRGVEAAMNFYEADPSGIQTYLANELPDLATSADPVKEIHIQQWIDLMDRPTEAFTQWRRSGPEGSEIPELKRPSGATSGPLIRRLTLSPDEISANPSIPSPLPRYTDKVWFDE</sequence>
<name>A0ABP9C559_9SPHI</name>
<evidence type="ECO:0000256" key="1">
    <source>
        <dbReference type="SAM" id="MobiDB-lite"/>
    </source>
</evidence>
<reference evidence="3" key="1">
    <citation type="journal article" date="2019" name="Int. J. Syst. Evol. Microbiol.">
        <title>The Global Catalogue of Microorganisms (GCM) 10K type strain sequencing project: providing services to taxonomists for standard genome sequencing and annotation.</title>
        <authorList>
            <consortium name="The Broad Institute Genomics Platform"/>
            <consortium name="The Broad Institute Genome Sequencing Center for Infectious Disease"/>
            <person name="Wu L."/>
            <person name="Ma J."/>
        </authorList>
    </citation>
    <scope>NUCLEOTIDE SEQUENCE [LARGE SCALE GENOMIC DNA]</scope>
    <source>
        <strain evidence="3">JCM 18200</strain>
    </source>
</reference>
<proteinExistence type="predicted"/>
<evidence type="ECO:0000313" key="3">
    <source>
        <dbReference type="Proteomes" id="UP001501411"/>
    </source>
</evidence>
<dbReference type="PROSITE" id="PS51257">
    <property type="entry name" value="PROKAR_LIPOPROTEIN"/>
    <property type="match status" value="1"/>
</dbReference>
<accession>A0ABP9C559</accession>
<organism evidence="2 3">
    <name type="scientific">Olivibacter ginsenosidimutans</name>
    <dbReference type="NCBI Taxonomy" id="1176537"/>
    <lineage>
        <taxon>Bacteria</taxon>
        <taxon>Pseudomonadati</taxon>
        <taxon>Bacteroidota</taxon>
        <taxon>Sphingobacteriia</taxon>
        <taxon>Sphingobacteriales</taxon>
        <taxon>Sphingobacteriaceae</taxon>
        <taxon>Olivibacter</taxon>
    </lineage>
</organism>
<dbReference type="InterPro" id="IPR011990">
    <property type="entry name" value="TPR-like_helical_dom_sf"/>
</dbReference>
<dbReference type="SUPFAM" id="SSF48452">
    <property type="entry name" value="TPR-like"/>
    <property type="match status" value="1"/>
</dbReference>